<evidence type="ECO:0000313" key="3">
    <source>
        <dbReference type="Proteomes" id="UP000308768"/>
    </source>
</evidence>
<protein>
    <submittedName>
        <fullName evidence="2">Uncharacterized protein</fullName>
    </submittedName>
</protein>
<proteinExistence type="predicted"/>
<dbReference type="STRING" id="331657.A0A4U0VL15"/>
<evidence type="ECO:0000313" key="2">
    <source>
        <dbReference type="EMBL" id="TKA49813.1"/>
    </source>
</evidence>
<keyword evidence="1" id="KW-0472">Membrane</keyword>
<dbReference type="Proteomes" id="UP000308768">
    <property type="component" value="Unassembled WGS sequence"/>
</dbReference>
<feature type="transmembrane region" description="Helical" evidence="1">
    <location>
        <begin position="70"/>
        <end position="90"/>
    </location>
</feature>
<dbReference type="OrthoDB" id="6361347at2759"/>
<gene>
    <name evidence="2" type="ORF">B0A49_11804</name>
</gene>
<dbReference type="PANTHER" id="PTHR37539">
    <property type="entry name" value="SECRETED PROTEIN-RELATED"/>
    <property type="match status" value="1"/>
</dbReference>
<keyword evidence="3" id="KW-1185">Reference proteome</keyword>
<keyword evidence="1" id="KW-1133">Transmembrane helix</keyword>
<feature type="non-terminal residue" evidence="2">
    <location>
        <position position="122"/>
    </location>
</feature>
<comment type="caution">
    <text evidence="2">The sequence shown here is derived from an EMBL/GenBank/DDBJ whole genome shotgun (WGS) entry which is preliminary data.</text>
</comment>
<dbReference type="EMBL" id="NAJN01002755">
    <property type="protein sequence ID" value="TKA49813.1"/>
    <property type="molecule type" value="Genomic_DNA"/>
</dbReference>
<evidence type="ECO:0000256" key="1">
    <source>
        <dbReference type="SAM" id="Phobius"/>
    </source>
</evidence>
<dbReference type="InterPro" id="IPR037473">
    <property type="entry name" value="Lcp-like"/>
</dbReference>
<name>A0A4U0VL15_9PEZI</name>
<reference evidence="2 3" key="1">
    <citation type="submission" date="2017-03" db="EMBL/GenBank/DDBJ databases">
        <title>Genomes of endolithic fungi from Antarctica.</title>
        <authorList>
            <person name="Coleine C."/>
            <person name="Masonjones S."/>
            <person name="Stajich J.E."/>
        </authorList>
    </citation>
    <scope>NUCLEOTIDE SEQUENCE [LARGE SCALE GENOMIC DNA]</scope>
    <source>
        <strain evidence="2 3">CCFEE 5187</strain>
    </source>
</reference>
<keyword evidence="1" id="KW-0812">Transmembrane</keyword>
<organism evidence="2 3">
    <name type="scientific">Cryomyces minteri</name>
    <dbReference type="NCBI Taxonomy" id="331657"/>
    <lineage>
        <taxon>Eukaryota</taxon>
        <taxon>Fungi</taxon>
        <taxon>Dikarya</taxon>
        <taxon>Ascomycota</taxon>
        <taxon>Pezizomycotina</taxon>
        <taxon>Dothideomycetes</taxon>
        <taxon>Dothideomycetes incertae sedis</taxon>
        <taxon>Cryomyces</taxon>
    </lineage>
</organism>
<dbReference type="PANTHER" id="PTHR37539:SF1">
    <property type="entry name" value="ER-BOUND OXYGENASE MPAB_MPAB'_RUBBER OXYGENASE CATALYTIC DOMAIN-CONTAINING PROTEIN"/>
    <property type="match status" value="1"/>
</dbReference>
<sequence>MPSKAKAVMETLLLHEKDPTETSKILANNIIKSLEDQPPGYASADFLIASARWLNGNELCDRLGLARPGVYYWALTMGQCLFFMAVCYRYRSIPYLDRRKITTLKRVFHQIIVESKYGLTQI</sequence>
<dbReference type="AlphaFoldDB" id="A0A4U0VL15"/>
<accession>A0A4U0VL15</accession>